<dbReference type="InterPro" id="IPR008927">
    <property type="entry name" value="6-PGluconate_DH-like_C_sf"/>
</dbReference>
<dbReference type="InterPro" id="IPR022694">
    <property type="entry name" value="3-OHacyl-CoA_DH"/>
</dbReference>
<dbReference type="GO" id="GO:0006631">
    <property type="term" value="P:fatty acid metabolic process"/>
    <property type="evidence" value="ECO:0007669"/>
    <property type="project" value="InterPro"/>
</dbReference>
<dbReference type="Proteomes" id="UP001366166">
    <property type="component" value="Chromosome"/>
</dbReference>
<evidence type="ECO:0000256" key="1">
    <source>
        <dbReference type="ARBA" id="ARBA00023002"/>
    </source>
</evidence>
<feature type="domain" description="3-hydroxyacyl-CoA dehydrogenase C-terminal" evidence="4">
    <location>
        <begin position="186"/>
        <end position="282"/>
    </location>
</feature>
<dbReference type="KEGG" id="dmp:FAK_16990"/>
<evidence type="ECO:0000259" key="4">
    <source>
        <dbReference type="Pfam" id="PF00725"/>
    </source>
</evidence>
<dbReference type="InterPro" id="IPR006176">
    <property type="entry name" value="3-OHacyl-CoA_DH_NAD-bd"/>
</dbReference>
<dbReference type="FunFam" id="3.40.50.720:FF:000009">
    <property type="entry name" value="Fatty oxidation complex, alpha subunit"/>
    <property type="match status" value="1"/>
</dbReference>
<protein>
    <submittedName>
        <fullName evidence="6">3-hydroxybutyryl-CoA dehydrogenase</fullName>
    </submittedName>
</protein>
<dbReference type="Gene3D" id="1.10.1040.10">
    <property type="entry name" value="N-(1-d-carboxylethyl)-l-norvaline Dehydrogenase, domain 2"/>
    <property type="match status" value="1"/>
</dbReference>
<dbReference type="PANTHER" id="PTHR48075">
    <property type="entry name" value="3-HYDROXYACYL-COA DEHYDROGENASE FAMILY PROTEIN"/>
    <property type="match status" value="1"/>
</dbReference>
<dbReference type="PANTHER" id="PTHR48075:SF5">
    <property type="entry name" value="3-HYDROXYBUTYRYL-COA DEHYDROGENASE"/>
    <property type="match status" value="1"/>
</dbReference>
<feature type="site" description="Important for catalytic activity" evidence="2">
    <location>
        <position position="139"/>
    </location>
</feature>
<organism evidence="6 7">
    <name type="scientific">Desulfoferula mesophila</name>
    <dbReference type="NCBI Taxonomy" id="3058419"/>
    <lineage>
        <taxon>Bacteria</taxon>
        <taxon>Pseudomonadati</taxon>
        <taxon>Thermodesulfobacteriota</taxon>
        <taxon>Desulfarculia</taxon>
        <taxon>Desulfarculales</taxon>
        <taxon>Desulfarculaceae</taxon>
        <taxon>Desulfoferula</taxon>
    </lineage>
</organism>
<evidence type="ECO:0000259" key="5">
    <source>
        <dbReference type="Pfam" id="PF02737"/>
    </source>
</evidence>
<dbReference type="SUPFAM" id="SSF51735">
    <property type="entry name" value="NAD(P)-binding Rossmann-fold domains"/>
    <property type="match status" value="1"/>
</dbReference>
<sequence length="294" mass="31846">MDMARVLVVGAGFMGAGIAQVCAQAGHRVSLMDVKPAALERAMEGMRTSMDKLAAKGLIGEEPETVLARVTPVSDMHSAAQADWVLEAALELEPLKLELFAELDRLAPVETPLASNTSSIPISRLGAATSHPQRVLGLHFFGPVPLMGLVEVVKGERTSNEVFERGVEFIRALGKHPVRVERDIPGFVMNRVFAAAFREAVSLVADGVTTPEDLDAGMRLGYGWAAGPFQVVDNAGLDTFVLIDRFLRAAGEDDLLVRSDLVERLAQEGRLGRKVGKGFYDYTPEGKQVPRRKE</sequence>
<dbReference type="AlphaFoldDB" id="A0AAU9EC21"/>
<dbReference type="InterPro" id="IPR006108">
    <property type="entry name" value="3HC_DH_C"/>
</dbReference>
<proteinExistence type="predicted"/>
<keyword evidence="7" id="KW-1185">Reference proteome</keyword>
<dbReference type="InterPro" id="IPR013328">
    <property type="entry name" value="6PGD_dom2"/>
</dbReference>
<dbReference type="SUPFAM" id="SSF48179">
    <property type="entry name" value="6-phosphogluconate dehydrogenase C-terminal domain-like"/>
    <property type="match status" value="1"/>
</dbReference>
<feature type="binding site" evidence="3">
    <location>
        <position position="56"/>
    </location>
    <ligand>
        <name>CoA</name>
        <dbReference type="ChEBI" id="CHEBI:57287"/>
    </ligand>
</feature>
<evidence type="ECO:0000256" key="2">
    <source>
        <dbReference type="PIRSR" id="PIRSR000105-1"/>
    </source>
</evidence>
<gene>
    <name evidence="6" type="ORF">FAK_16990</name>
</gene>
<reference evidence="7" key="1">
    <citation type="journal article" date="2023" name="Arch. Microbiol.">
        <title>Desulfoferula mesophilus gen. nov. sp. nov., a mesophilic sulfate-reducing bacterium isolated from a brackish lake sediment.</title>
        <authorList>
            <person name="Watanabe T."/>
            <person name="Yabe T."/>
            <person name="Tsuji J.M."/>
            <person name="Fukui M."/>
        </authorList>
    </citation>
    <scope>NUCLEOTIDE SEQUENCE [LARGE SCALE GENOMIC DNA]</scope>
    <source>
        <strain evidence="7">12FAK</strain>
    </source>
</reference>
<dbReference type="GO" id="GO:0016616">
    <property type="term" value="F:oxidoreductase activity, acting on the CH-OH group of donors, NAD or NADP as acceptor"/>
    <property type="evidence" value="ECO:0007669"/>
    <property type="project" value="InterPro"/>
</dbReference>
<dbReference type="InterPro" id="IPR036291">
    <property type="entry name" value="NAD(P)-bd_dom_sf"/>
</dbReference>
<name>A0AAU9EC21_9BACT</name>
<feature type="binding site" evidence="3">
    <location>
        <position position="118"/>
    </location>
    <ligand>
        <name>CoA</name>
        <dbReference type="ChEBI" id="CHEBI:57287"/>
    </ligand>
</feature>
<feature type="domain" description="3-hydroxyacyl-CoA dehydrogenase NAD binding" evidence="5">
    <location>
        <begin position="6"/>
        <end position="183"/>
    </location>
</feature>
<dbReference type="Pfam" id="PF02737">
    <property type="entry name" value="3HCDH_N"/>
    <property type="match status" value="1"/>
</dbReference>
<dbReference type="Gene3D" id="3.40.50.720">
    <property type="entry name" value="NAD(P)-binding Rossmann-like Domain"/>
    <property type="match status" value="1"/>
</dbReference>
<accession>A0AAU9EC21</accession>
<feature type="binding site" evidence="3">
    <location>
        <position position="49"/>
    </location>
    <ligand>
        <name>CoA</name>
        <dbReference type="ChEBI" id="CHEBI:57287"/>
    </ligand>
</feature>
<dbReference type="Pfam" id="PF00725">
    <property type="entry name" value="3HCDH"/>
    <property type="match status" value="1"/>
</dbReference>
<evidence type="ECO:0000313" key="6">
    <source>
        <dbReference type="EMBL" id="BEQ14633.1"/>
    </source>
</evidence>
<dbReference type="EMBL" id="AP028679">
    <property type="protein sequence ID" value="BEQ14633.1"/>
    <property type="molecule type" value="Genomic_DNA"/>
</dbReference>
<dbReference type="PIRSF" id="PIRSF000105">
    <property type="entry name" value="HCDH"/>
    <property type="match status" value="1"/>
</dbReference>
<dbReference type="GO" id="GO:0070403">
    <property type="term" value="F:NAD+ binding"/>
    <property type="evidence" value="ECO:0007669"/>
    <property type="project" value="InterPro"/>
</dbReference>
<evidence type="ECO:0000256" key="3">
    <source>
        <dbReference type="PIRSR" id="PIRSR000105-3"/>
    </source>
</evidence>
<evidence type="ECO:0000313" key="7">
    <source>
        <dbReference type="Proteomes" id="UP001366166"/>
    </source>
</evidence>
<keyword evidence="1" id="KW-0560">Oxidoreductase</keyword>